<keyword evidence="2" id="KW-1185">Reference proteome</keyword>
<sequence>MNASTAWDRGTAERTAKKMFGNSALHRVAAAMAGCHPRALDYIGQAPVIVLSANAGHTGARAARSAQMFAGPPMRMKCERGDKLRDVMSFYGCGYQLRRLVPSVLHPVRWPTIYHLGRLPPSTLAQIVPEQRGQQDVWLRALTRWCDHCRRCCGNPWFLFDWAAVALRMVARGEETSVDVVADLALEAARPAPQWGVTDPLAGVQHVYSDESRIRLLAERYLARGAA</sequence>
<dbReference type="EMBL" id="BJZT01000032">
    <property type="protein sequence ID" value="GEP00553.1"/>
    <property type="molecule type" value="Genomic_DNA"/>
</dbReference>
<dbReference type="Proteomes" id="UP000321258">
    <property type="component" value="Unassembled WGS sequence"/>
</dbReference>
<proteinExistence type="predicted"/>
<accession>A0A512IS91</accession>
<comment type="caution">
    <text evidence="1">The sequence shown here is derived from an EMBL/GenBank/DDBJ whole genome shotgun (WGS) entry which is preliminary data.</text>
</comment>
<gene>
    <name evidence="1" type="ORF">MHA02_29400</name>
</gene>
<evidence type="ECO:0000313" key="1">
    <source>
        <dbReference type="EMBL" id="GEP00553.1"/>
    </source>
</evidence>
<evidence type="ECO:0000313" key="2">
    <source>
        <dbReference type="Proteomes" id="UP000321258"/>
    </source>
</evidence>
<dbReference type="RefSeq" id="WP_147079938.1">
    <property type="nucleotide sequence ID" value="NZ_BJZT01000032.1"/>
</dbReference>
<organism evidence="1 2">
    <name type="scientific">Methylobacterium haplocladii</name>
    <dbReference type="NCBI Taxonomy" id="1176176"/>
    <lineage>
        <taxon>Bacteria</taxon>
        <taxon>Pseudomonadati</taxon>
        <taxon>Pseudomonadota</taxon>
        <taxon>Alphaproteobacteria</taxon>
        <taxon>Hyphomicrobiales</taxon>
        <taxon>Methylobacteriaceae</taxon>
        <taxon>Methylobacterium</taxon>
    </lineage>
</organism>
<name>A0A512IS91_9HYPH</name>
<reference evidence="1 2" key="1">
    <citation type="submission" date="2019-07" db="EMBL/GenBank/DDBJ databases">
        <title>Whole genome shotgun sequence of Methylobacterium haplocladii NBRC 107714.</title>
        <authorList>
            <person name="Hosoyama A."/>
            <person name="Uohara A."/>
            <person name="Ohji S."/>
            <person name="Ichikawa N."/>
        </authorList>
    </citation>
    <scope>NUCLEOTIDE SEQUENCE [LARGE SCALE GENOMIC DNA]</scope>
    <source>
        <strain evidence="1 2">NBRC 107714</strain>
    </source>
</reference>
<dbReference type="AlphaFoldDB" id="A0A512IS91"/>
<protein>
    <submittedName>
        <fullName evidence="1">Uncharacterized protein</fullName>
    </submittedName>
</protein>
<dbReference type="OrthoDB" id="7929743at2"/>